<dbReference type="OrthoDB" id="8720906at2"/>
<dbReference type="EMBL" id="AP013059">
    <property type="protein sequence ID" value="BAN25966.1"/>
    <property type="molecule type" value="Genomic_DNA"/>
</dbReference>
<dbReference type="Proteomes" id="UP000013966">
    <property type="component" value="Chromosome 2"/>
</dbReference>
<dbReference type="KEGG" id="buo:BRPE64_BCDS13050"/>
<dbReference type="InterPro" id="IPR021317">
    <property type="entry name" value="DUF2917"/>
</dbReference>
<accession>R4X165</accession>
<proteinExistence type="predicted"/>
<sequence length="105" mass="12064">MREIRTYELDRRDAPTGWFIDRPQTLRVMRGQIWLTIEGEADDHWLEAGASVELKPFTTIWVSGAQDESRFALASVSTHTRSLGEMARAWFARRTTSPRIATVRA</sequence>
<dbReference type="RefSeq" id="WP_016355390.1">
    <property type="nucleotide sequence ID" value="NC_021294.1"/>
</dbReference>
<reference evidence="1 2" key="2">
    <citation type="journal article" date="2018" name="Int. J. Syst. Evol. Microbiol.">
        <title>Burkholderia insecticola sp. nov., a gut symbiotic bacterium of the bean bug Riptortus pedestris.</title>
        <authorList>
            <person name="Takeshita K."/>
            <person name="Tamaki H."/>
            <person name="Ohbayashi T."/>
            <person name="Meng X.-Y."/>
            <person name="Sone T."/>
            <person name="Mitani Y."/>
            <person name="Peeters C."/>
            <person name="Kikuchi Y."/>
            <person name="Vandamme P."/>
        </authorList>
    </citation>
    <scope>NUCLEOTIDE SEQUENCE [LARGE SCALE GENOMIC DNA]</scope>
    <source>
        <strain evidence="1">RPE64</strain>
    </source>
</reference>
<evidence type="ECO:0008006" key="3">
    <source>
        <dbReference type="Google" id="ProtNLM"/>
    </source>
</evidence>
<evidence type="ECO:0000313" key="1">
    <source>
        <dbReference type="EMBL" id="BAN25966.1"/>
    </source>
</evidence>
<protein>
    <recommendedName>
        <fullName evidence="3">DUF2917 domain-containing protein</fullName>
    </recommendedName>
</protein>
<reference evidence="1 2" key="1">
    <citation type="journal article" date="2013" name="Genome Announc.">
        <title>Complete Genome Sequence of Burkholderia sp. Strain RPE64, Bacterial Symbiont of the Bean Bug Riptortus pedestris.</title>
        <authorList>
            <person name="Shibata T.F."/>
            <person name="Maeda T."/>
            <person name="Nikoh N."/>
            <person name="Yamaguchi K."/>
            <person name="Oshima K."/>
            <person name="Hattori M."/>
            <person name="Nishiyama T."/>
            <person name="Hasebe M."/>
            <person name="Fukatsu T."/>
            <person name="Kikuchi Y."/>
            <person name="Shigenobu S."/>
        </authorList>
    </citation>
    <scope>NUCLEOTIDE SEQUENCE [LARGE SCALE GENOMIC DNA]</scope>
</reference>
<dbReference type="Pfam" id="PF11142">
    <property type="entry name" value="DUF2917"/>
    <property type="match status" value="1"/>
</dbReference>
<dbReference type="AlphaFoldDB" id="R4X165"/>
<gene>
    <name evidence="1" type="ORF">BRPE64_BCDS13050</name>
</gene>
<organism evidence="1 2">
    <name type="scientific">Caballeronia insecticola</name>
    <dbReference type="NCBI Taxonomy" id="758793"/>
    <lineage>
        <taxon>Bacteria</taxon>
        <taxon>Pseudomonadati</taxon>
        <taxon>Pseudomonadota</taxon>
        <taxon>Betaproteobacteria</taxon>
        <taxon>Burkholderiales</taxon>
        <taxon>Burkholderiaceae</taxon>
        <taxon>Caballeronia</taxon>
    </lineage>
</organism>
<dbReference type="HOGENOM" id="CLU_149882_1_0_4"/>
<keyword evidence="2" id="KW-1185">Reference proteome</keyword>
<name>R4X165_9BURK</name>
<evidence type="ECO:0000313" key="2">
    <source>
        <dbReference type="Proteomes" id="UP000013966"/>
    </source>
</evidence>
<dbReference type="PATRIC" id="fig|758793.3.peg.4214"/>